<evidence type="ECO:0000256" key="2">
    <source>
        <dbReference type="ARBA" id="ARBA00022679"/>
    </source>
</evidence>
<evidence type="ECO:0000256" key="4">
    <source>
        <dbReference type="RuleBase" id="RU362057"/>
    </source>
</evidence>
<reference evidence="5 6" key="1">
    <citation type="journal article" date="2011" name="Science">
        <title>The Selaginella genome identifies genetic changes associated with the evolution of vascular plants.</title>
        <authorList>
            <person name="Banks J.A."/>
            <person name="Nishiyama T."/>
            <person name="Hasebe M."/>
            <person name="Bowman J.L."/>
            <person name="Gribskov M."/>
            <person name="dePamphilis C."/>
            <person name="Albert V.A."/>
            <person name="Aono N."/>
            <person name="Aoyama T."/>
            <person name="Ambrose B.A."/>
            <person name="Ashton N.W."/>
            <person name="Axtell M.J."/>
            <person name="Barker E."/>
            <person name="Barker M.S."/>
            <person name="Bennetzen J.L."/>
            <person name="Bonawitz N.D."/>
            <person name="Chapple C."/>
            <person name="Cheng C."/>
            <person name="Correa L.G."/>
            <person name="Dacre M."/>
            <person name="DeBarry J."/>
            <person name="Dreyer I."/>
            <person name="Elias M."/>
            <person name="Engstrom E.M."/>
            <person name="Estelle M."/>
            <person name="Feng L."/>
            <person name="Finet C."/>
            <person name="Floyd S.K."/>
            <person name="Frommer W.B."/>
            <person name="Fujita T."/>
            <person name="Gramzow L."/>
            <person name="Gutensohn M."/>
            <person name="Harholt J."/>
            <person name="Hattori M."/>
            <person name="Heyl A."/>
            <person name="Hirai T."/>
            <person name="Hiwatashi Y."/>
            <person name="Ishikawa M."/>
            <person name="Iwata M."/>
            <person name="Karol K.G."/>
            <person name="Koehler B."/>
            <person name="Kolukisaoglu U."/>
            <person name="Kubo M."/>
            <person name="Kurata T."/>
            <person name="Lalonde S."/>
            <person name="Li K."/>
            <person name="Li Y."/>
            <person name="Litt A."/>
            <person name="Lyons E."/>
            <person name="Manning G."/>
            <person name="Maruyama T."/>
            <person name="Michael T.P."/>
            <person name="Mikami K."/>
            <person name="Miyazaki S."/>
            <person name="Morinaga S."/>
            <person name="Murata T."/>
            <person name="Mueller-Roeber B."/>
            <person name="Nelson D.R."/>
            <person name="Obara M."/>
            <person name="Oguri Y."/>
            <person name="Olmstead R.G."/>
            <person name="Onodera N."/>
            <person name="Petersen B.L."/>
            <person name="Pils B."/>
            <person name="Prigge M."/>
            <person name="Rensing S.A."/>
            <person name="Riano-Pachon D.M."/>
            <person name="Roberts A.W."/>
            <person name="Sato Y."/>
            <person name="Scheller H.V."/>
            <person name="Schulz B."/>
            <person name="Schulz C."/>
            <person name="Shakirov E.V."/>
            <person name="Shibagaki N."/>
            <person name="Shinohara N."/>
            <person name="Shippen D.E."/>
            <person name="Soerensen I."/>
            <person name="Sotooka R."/>
            <person name="Sugimoto N."/>
            <person name="Sugita M."/>
            <person name="Sumikawa N."/>
            <person name="Tanurdzic M."/>
            <person name="Theissen G."/>
            <person name="Ulvskov P."/>
            <person name="Wakazuki S."/>
            <person name="Weng J.K."/>
            <person name="Willats W.W."/>
            <person name="Wipf D."/>
            <person name="Wolf P.G."/>
            <person name="Yang L."/>
            <person name="Zimmer A.D."/>
            <person name="Zhu Q."/>
            <person name="Mitros T."/>
            <person name="Hellsten U."/>
            <person name="Loque D."/>
            <person name="Otillar R."/>
            <person name="Salamov A."/>
            <person name="Schmutz J."/>
            <person name="Shapiro H."/>
            <person name="Lindquist E."/>
            <person name="Lucas S."/>
            <person name="Rokhsar D."/>
            <person name="Grigoriev I.V."/>
        </authorList>
    </citation>
    <scope>NUCLEOTIDE SEQUENCE [LARGE SCALE GENOMIC DNA]</scope>
</reference>
<dbReference type="PROSITE" id="PS00375">
    <property type="entry name" value="UDPGT"/>
    <property type="match status" value="1"/>
</dbReference>
<dbReference type="InterPro" id="IPR002213">
    <property type="entry name" value="UDP_glucos_trans"/>
</dbReference>
<keyword evidence="3" id="KW-0328">Glycosyltransferase</keyword>
<gene>
    <name evidence="5" type="ORF">SELMODRAFT_177347</name>
</gene>
<dbReference type="KEGG" id="smo:SELMODRAFT_177347"/>
<dbReference type="GO" id="GO:0035251">
    <property type="term" value="F:UDP-glucosyltransferase activity"/>
    <property type="evidence" value="ECO:0000318"/>
    <property type="project" value="GO_Central"/>
</dbReference>
<dbReference type="HOGENOM" id="CLU_001724_0_0_1"/>
<dbReference type="PANTHER" id="PTHR11926:SF774">
    <property type="entry name" value="UDP-GLYCOSYLTRANSFERASE 85A1-RELATED"/>
    <property type="match status" value="1"/>
</dbReference>
<evidence type="ECO:0000256" key="1">
    <source>
        <dbReference type="ARBA" id="ARBA00009995"/>
    </source>
</evidence>
<dbReference type="Gramene" id="EFJ19883">
    <property type="protein sequence ID" value="EFJ19883"/>
    <property type="gene ID" value="SELMODRAFT_177347"/>
</dbReference>
<accession>D8S6X0</accession>
<dbReference type="EC" id="2.4.1.-" evidence="4"/>
<keyword evidence="2 3" id="KW-0808">Transferase</keyword>
<dbReference type="SUPFAM" id="SSF53756">
    <property type="entry name" value="UDP-Glycosyltransferase/glycogen phosphorylase"/>
    <property type="match status" value="1"/>
</dbReference>
<protein>
    <recommendedName>
        <fullName evidence="4">Glycosyltransferase</fullName>
        <ecNumber evidence="4">2.4.1.-</ecNumber>
    </recommendedName>
</protein>
<dbReference type="eggNOG" id="KOG1192">
    <property type="taxonomic scope" value="Eukaryota"/>
</dbReference>
<evidence type="ECO:0000313" key="5">
    <source>
        <dbReference type="EMBL" id="EFJ19883.1"/>
    </source>
</evidence>
<name>D8S6X0_SELML</name>
<comment type="similarity">
    <text evidence="1 3">Belongs to the UDP-glycosyltransferase family.</text>
</comment>
<dbReference type="CDD" id="cd03784">
    <property type="entry name" value="GT1_Gtf-like"/>
    <property type="match status" value="1"/>
</dbReference>
<evidence type="ECO:0000256" key="3">
    <source>
        <dbReference type="RuleBase" id="RU003718"/>
    </source>
</evidence>
<dbReference type="PANTHER" id="PTHR11926">
    <property type="entry name" value="GLUCOSYL/GLUCURONOSYL TRANSFERASES"/>
    <property type="match status" value="1"/>
</dbReference>
<dbReference type="Pfam" id="PF00201">
    <property type="entry name" value="UDPGT"/>
    <property type="match status" value="1"/>
</dbReference>
<dbReference type="Proteomes" id="UP000001514">
    <property type="component" value="Unassembled WGS sequence"/>
</dbReference>
<dbReference type="AlphaFoldDB" id="D8S6X0"/>
<dbReference type="Gene3D" id="3.40.50.2000">
    <property type="entry name" value="Glycogen Phosphorylase B"/>
    <property type="match status" value="2"/>
</dbReference>
<organism evidence="6">
    <name type="scientific">Selaginella moellendorffii</name>
    <name type="common">Spikemoss</name>
    <dbReference type="NCBI Taxonomy" id="88036"/>
    <lineage>
        <taxon>Eukaryota</taxon>
        <taxon>Viridiplantae</taxon>
        <taxon>Streptophyta</taxon>
        <taxon>Embryophyta</taxon>
        <taxon>Tracheophyta</taxon>
        <taxon>Lycopodiopsida</taxon>
        <taxon>Selaginellales</taxon>
        <taxon>Selaginellaceae</taxon>
        <taxon>Selaginella</taxon>
    </lineage>
</organism>
<keyword evidence="6" id="KW-1185">Reference proteome</keyword>
<sequence length="454" mass="50265">MVIDELKVSCRRPHIVAVAYLSQGHINPLIHFCLKLAHHGILVTFVTIHVDGFLGVGQRKDPEVPEHWKNNFNFERLELELPKEGVMSPGGFAKIFAMIEELGGPFEELLSKLHSREEIPKVSCIVSDCMLVFTQVVAKKLGIPRAGFWTTSLASLTVDYHVPLLLENGDIPRKIARCVILRDDAWIIANSFEELEPAGFQALRKAMNQRCIGVGPLLPDGFFGERGDYDEHRKVVAPGVASFWKQDTTCLKWLAGKAPNSVLYISFGSVIKLTLPEFEELSRGLESSKQAFLWAFRPGCVEGLEIEELESFKERTSSTGLVISWAPQVEVLSHESTGGFLTHCGWNSVLEGICGGVPMLGWPRQAEQNINCELFVGMGIGLRLVEANQSGRYQACPTSDVIASKVSRVLGDEGLRKRAGELRDSARRAVKNQSGSTTTHVEGFVRYLYGESLS</sequence>
<proteinExistence type="inferred from homology"/>
<dbReference type="EMBL" id="GL377604">
    <property type="protein sequence ID" value="EFJ19883.1"/>
    <property type="molecule type" value="Genomic_DNA"/>
</dbReference>
<dbReference type="InParanoid" id="D8S6X0"/>
<dbReference type="FunFam" id="3.40.50.2000:FF:000060">
    <property type="entry name" value="Glycosyltransferase"/>
    <property type="match status" value="1"/>
</dbReference>
<evidence type="ECO:0000313" key="6">
    <source>
        <dbReference type="Proteomes" id="UP000001514"/>
    </source>
</evidence>
<dbReference type="InterPro" id="IPR035595">
    <property type="entry name" value="UDP_glycos_trans_CS"/>
</dbReference>